<protein>
    <submittedName>
        <fullName evidence="2">Uncharacterized protein</fullName>
    </submittedName>
</protein>
<organism evidence="2 3">
    <name type="scientific">Roridomyces roridus</name>
    <dbReference type="NCBI Taxonomy" id="1738132"/>
    <lineage>
        <taxon>Eukaryota</taxon>
        <taxon>Fungi</taxon>
        <taxon>Dikarya</taxon>
        <taxon>Basidiomycota</taxon>
        <taxon>Agaricomycotina</taxon>
        <taxon>Agaricomycetes</taxon>
        <taxon>Agaricomycetidae</taxon>
        <taxon>Agaricales</taxon>
        <taxon>Marasmiineae</taxon>
        <taxon>Mycenaceae</taxon>
        <taxon>Roridomyces</taxon>
    </lineage>
</organism>
<keyword evidence="1" id="KW-0812">Transmembrane</keyword>
<dbReference type="EMBL" id="JARKIF010000013">
    <property type="protein sequence ID" value="KAJ7624362.1"/>
    <property type="molecule type" value="Genomic_DNA"/>
</dbReference>
<feature type="transmembrane region" description="Helical" evidence="1">
    <location>
        <begin position="37"/>
        <end position="61"/>
    </location>
</feature>
<comment type="caution">
    <text evidence="2">The sequence shown here is derived from an EMBL/GenBank/DDBJ whole genome shotgun (WGS) entry which is preliminary data.</text>
</comment>
<dbReference type="AlphaFoldDB" id="A0AAD7BLJ9"/>
<proteinExistence type="predicted"/>
<keyword evidence="1" id="KW-0472">Membrane</keyword>
<gene>
    <name evidence="2" type="ORF">FB45DRAFT_923221</name>
</gene>
<keyword evidence="3" id="KW-1185">Reference proteome</keyword>
<dbReference type="Proteomes" id="UP001221142">
    <property type="component" value="Unassembled WGS sequence"/>
</dbReference>
<evidence type="ECO:0000313" key="3">
    <source>
        <dbReference type="Proteomes" id="UP001221142"/>
    </source>
</evidence>
<reference evidence="2" key="1">
    <citation type="submission" date="2023-03" db="EMBL/GenBank/DDBJ databases">
        <title>Massive genome expansion in bonnet fungi (Mycena s.s.) driven by repeated elements and novel gene families across ecological guilds.</title>
        <authorList>
            <consortium name="Lawrence Berkeley National Laboratory"/>
            <person name="Harder C.B."/>
            <person name="Miyauchi S."/>
            <person name="Viragh M."/>
            <person name="Kuo A."/>
            <person name="Thoen E."/>
            <person name="Andreopoulos B."/>
            <person name="Lu D."/>
            <person name="Skrede I."/>
            <person name="Drula E."/>
            <person name="Henrissat B."/>
            <person name="Morin E."/>
            <person name="Kohler A."/>
            <person name="Barry K."/>
            <person name="LaButti K."/>
            <person name="Morin E."/>
            <person name="Salamov A."/>
            <person name="Lipzen A."/>
            <person name="Mereny Z."/>
            <person name="Hegedus B."/>
            <person name="Baldrian P."/>
            <person name="Stursova M."/>
            <person name="Weitz H."/>
            <person name="Taylor A."/>
            <person name="Grigoriev I.V."/>
            <person name="Nagy L.G."/>
            <person name="Martin F."/>
            <person name="Kauserud H."/>
        </authorList>
    </citation>
    <scope>NUCLEOTIDE SEQUENCE</scope>
    <source>
        <strain evidence="2">9284</strain>
    </source>
</reference>
<feature type="transmembrane region" description="Helical" evidence="1">
    <location>
        <begin position="12"/>
        <end position="31"/>
    </location>
</feature>
<accession>A0AAD7BLJ9</accession>
<evidence type="ECO:0000256" key="1">
    <source>
        <dbReference type="SAM" id="Phobius"/>
    </source>
</evidence>
<sequence>MATVGHVACELLLSFVVSFTLTWALLPVLGLQAAPLAVLRVTGFFTVVVFTSVDGMLEVFLRRSEKDVEEKVEGSENPQFKLQPRVMWDAELGGAKTRKACYDSWCAILLRRCGPI</sequence>
<keyword evidence="1" id="KW-1133">Transmembrane helix</keyword>
<name>A0AAD7BLJ9_9AGAR</name>
<evidence type="ECO:0000313" key="2">
    <source>
        <dbReference type="EMBL" id="KAJ7624362.1"/>
    </source>
</evidence>